<gene>
    <name evidence="1" type="ORF">R28058_10951</name>
</gene>
<evidence type="ECO:0000313" key="2">
    <source>
        <dbReference type="Proteomes" id="UP000049127"/>
    </source>
</evidence>
<dbReference type="Proteomes" id="UP000049127">
    <property type="component" value="Unassembled WGS sequence"/>
</dbReference>
<organism evidence="1 2">
    <name type="scientific">Paraclostridium sordellii</name>
    <name type="common">Clostridium sordellii</name>
    <dbReference type="NCBI Taxonomy" id="1505"/>
    <lineage>
        <taxon>Bacteria</taxon>
        <taxon>Bacillati</taxon>
        <taxon>Bacillota</taxon>
        <taxon>Clostridia</taxon>
        <taxon>Peptostreptococcales</taxon>
        <taxon>Peptostreptococcaceae</taxon>
        <taxon>Paraclostridium</taxon>
    </lineage>
</organism>
<name>A0A0C7QRT0_PARSO</name>
<reference evidence="1 2" key="1">
    <citation type="submission" date="2015-01" db="EMBL/GenBank/DDBJ databases">
        <authorList>
            <person name="Aslett A.Martin."/>
            <person name="De Silva Nishadi"/>
        </authorList>
    </citation>
    <scope>NUCLEOTIDE SEQUENCE [LARGE SCALE GENOMIC DNA]</scope>
    <source>
        <strain evidence="1 2">R28058</strain>
    </source>
</reference>
<protein>
    <submittedName>
        <fullName evidence="1">Uncharacterized protein</fullName>
    </submittedName>
</protein>
<accession>A0A0C7QRT0</accession>
<evidence type="ECO:0000313" key="1">
    <source>
        <dbReference type="EMBL" id="CEQ03362.1"/>
    </source>
</evidence>
<proteinExistence type="predicted"/>
<sequence length="104" mass="12088">MLYQIGTLKMNMVKVGGPGPVDHPAYTHKIVYDYLSFVEVFKEAGFEVELLEYCDEEGVFHYKYWNEEDGKIGRSFRFDTRNSLEKLGMVSIIIDAKKLMKIEP</sequence>
<dbReference type="EMBL" id="CEKZ01000003">
    <property type="protein sequence ID" value="CEQ03362.1"/>
    <property type="molecule type" value="Genomic_DNA"/>
</dbReference>
<dbReference type="RefSeq" id="WP_261291541.1">
    <property type="nucleotide sequence ID" value="NZ_CDNI01000003.1"/>
</dbReference>
<dbReference type="AlphaFoldDB" id="A0A0C7QRT0"/>